<sequence>MKKRNNILFLLFVAVGMTGCNYMDELPYERSDAEDIFSSEALYERPTTQAYSYLKGGMSRVDDAFLEAATDNGTSVVYDSKIHTLAQGFATSNTPVEECWKNSYKGIHQALYAIENYRKYTLRLQNKTPEEIEQTKKTLIAELNALRAVFEFDLLRHYGGYPIIDKVYELGSEEMRNIRRSSFADCVNHIIGLCDAAAADLNVEPRGAAGGYGNMTKGAALAIKAKTLVYAASPLYNQTTNTNPLLGYVGSTDVTTKWQTAAKACADVINLKKTNGQNKYTLNTDYEKLFIIQPNNNTEYIVTRNSVKANGLEERQYPPALSRQGENKGGGTVPSQEFVDAFTMADGSQFVRSTTTGAEQYIGRDPRLYSTIVYNAATFGTHGTIYTRRDPGDNNGLNTVVRGSTTTGYYLKKFLDLNVKFNGVQNPATAFHYYPIIRLADVLLMYSEAMTLGYGIDTDPEGFGLTAKGAIEMVRRRAGFTTTDKFLEGVTTPEKMLEKIKQERRIELSFEEHRYFDLRRWLDAEQSLNQNITGVEIQTIAGEDHYSYFTVDSRRSFSRHMYYHPIPLQELRNSPNIEQNPGW</sequence>
<evidence type="ECO:0000256" key="3">
    <source>
        <dbReference type="ARBA" id="ARBA00022729"/>
    </source>
</evidence>
<evidence type="ECO:0000259" key="6">
    <source>
        <dbReference type="Pfam" id="PF07980"/>
    </source>
</evidence>
<reference evidence="8 9" key="1">
    <citation type="journal article" date="2019" name="Nat. Med.">
        <title>A library of human gut bacterial isolates paired with longitudinal multiomics data enables mechanistic microbiome research.</title>
        <authorList>
            <person name="Poyet M."/>
            <person name="Groussin M."/>
            <person name="Gibbons S.M."/>
            <person name="Avila-Pacheco J."/>
            <person name="Jiang X."/>
            <person name="Kearney S.M."/>
            <person name="Perrotta A.R."/>
            <person name="Berdy B."/>
            <person name="Zhao S."/>
            <person name="Lieberman T.D."/>
            <person name="Swanson P.K."/>
            <person name="Smith M."/>
            <person name="Roesemann S."/>
            <person name="Alexander J.E."/>
            <person name="Rich S.A."/>
            <person name="Livny J."/>
            <person name="Vlamakis H."/>
            <person name="Clish C."/>
            <person name="Bullock K."/>
            <person name="Deik A."/>
            <person name="Scott J."/>
            <person name="Pierce K.A."/>
            <person name="Xavier R.J."/>
            <person name="Alm E.J."/>
        </authorList>
    </citation>
    <scope>NUCLEOTIDE SEQUENCE [LARGE SCALE GENOMIC DNA]</scope>
    <source>
        <strain evidence="8 9">BIOML-A10</strain>
    </source>
</reference>
<comment type="similarity">
    <text evidence="2">Belongs to the SusD family.</text>
</comment>
<dbReference type="InterPro" id="IPR011990">
    <property type="entry name" value="TPR-like_helical_dom_sf"/>
</dbReference>
<feature type="domain" description="RagB/SusD" evidence="6">
    <location>
        <begin position="305"/>
        <end position="583"/>
    </location>
</feature>
<feature type="domain" description="SusD-like N-terminal" evidence="7">
    <location>
        <begin position="22"/>
        <end position="225"/>
    </location>
</feature>
<comment type="subcellular location">
    <subcellularLocation>
        <location evidence="1">Cell outer membrane</location>
    </subcellularLocation>
</comment>
<comment type="caution">
    <text evidence="8">The sequence shown here is derived from an EMBL/GenBank/DDBJ whole genome shotgun (WGS) entry which is preliminary data.</text>
</comment>
<dbReference type="InterPro" id="IPR033985">
    <property type="entry name" value="SusD-like_N"/>
</dbReference>
<evidence type="ECO:0000313" key="9">
    <source>
        <dbReference type="Proteomes" id="UP000422221"/>
    </source>
</evidence>
<dbReference type="SUPFAM" id="SSF48452">
    <property type="entry name" value="TPR-like"/>
    <property type="match status" value="1"/>
</dbReference>
<dbReference type="InterPro" id="IPR012944">
    <property type="entry name" value="SusD_RagB_dom"/>
</dbReference>
<dbReference type="PROSITE" id="PS51257">
    <property type="entry name" value="PROKAR_LIPOPROTEIN"/>
    <property type="match status" value="1"/>
</dbReference>
<name>A0A7J4XNI1_9BACE</name>
<dbReference type="GeneID" id="93114843"/>
<dbReference type="Pfam" id="PF07980">
    <property type="entry name" value="SusD_RagB"/>
    <property type="match status" value="1"/>
</dbReference>
<gene>
    <name evidence="8" type="ORF">F3F73_03535</name>
</gene>
<accession>A0A7J4XNI1</accession>
<keyword evidence="3" id="KW-0732">Signal</keyword>
<dbReference type="EMBL" id="VWMK01000002">
    <property type="protein sequence ID" value="KAA3769502.1"/>
    <property type="molecule type" value="Genomic_DNA"/>
</dbReference>
<dbReference type="Pfam" id="PF14322">
    <property type="entry name" value="SusD-like_3"/>
    <property type="match status" value="1"/>
</dbReference>
<proteinExistence type="inferred from homology"/>
<evidence type="ECO:0000256" key="4">
    <source>
        <dbReference type="ARBA" id="ARBA00023136"/>
    </source>
</evidence>
<evidence type="ECO:0000313" key="8">
    <source>
        <dbReference type="EMBL" id="KAA3769502.1"/>
    </source>
</evidence>
<dbReference type="Proteomes" id="UP000422221">
    <property type="component" value="Unassembled WGS sequence"/>
</dbReference>
<dbReference type="AlphaFoldDB" id="A0A7J4XNI1"/>
<dbReference type="Gene3D" id="1.25.40.390">
    <property type="match status" value="1"/>
</dbReference>
<dbReference type="GO" id="GO:0009279">
    <property type="term" value="C:cell outer membrane"/>
    <property type="evidence" value="ECO:0007669"/>
    <property type="project" value="UniProtKB-SubCell"/>
</dbReference>
<evidence type="ECO:0000256" key="1">
    <source>
        <dbReference type="ARBA" id="ARBA00004442"/>
    </source>
</evidence>
<evidence type="ECO:0000256" key="5">
    <source>
        <dbReference type="ARBA" id="ARBA00023237"/>
    </source>
</evidence>
<dbReference type="RefSeq" id="WP_055293777.1">
    <property type="nucleotide sequence ID" value="NZ_CAXSTI010000031.1"/>
</dbReference>
<keyword evidence="5" id="KW-0998">Cell outer membrane</keyword>
<keyword evidence="4" id="KW-0472">Membrane</keyword>
<evidence type="ECO:0000256" key="2">
    <source>
        <dbReference type="ARBA" id="ARBA00006275"/>
    </source>
</evidence>
<organism evidence="8 9">
    <name type="scientific">Bacteroides salyersiae</name>
    <dbReference type="NCBI Taxonomy" id="291644"/>
    <lineage>
        <taxon>Bacteria</taxon>
        <taxon>Pseudomonadati</taxon>
        <taxon>Bacteroidota</taxon>
        <taxon>Bacteroidia</taxon>
        <taxon>Bacteroidales</taxon>
        <taxon>Bacteroidaceae</taxon>
        <taxon>Bacteroides</taxon>
    </lineage>
</organism>
<evidence type="ECO:0000259" key="7">
    <source>
        <dbReference type="Pfam" id="PF14322"/>
    </source>
</evidence>
<protein>
    <submittedName>
        <fullName evidence="8">RagB/SusD family nutrient uptake outer membrane protein</fullName>
    </submittedName>
</protein>